<dbReference type="SUPFAM" id="SSF53590">
    <property type="entry name" value="Nucleoside hydrolase"/>
    <property type="match status" value="1"/>
</dbReference>
<evidence type="ECO:0000313" key="2">
    <source>
        <dbReference type="Proteomes" id="UP000189229"/>
    </source>
</evidence>
<gene>
    <name evidence="1" type="primary">iunH</name>
    <name evidence="1" type="ORF">BZL30_7752</name>
</gene>
<proteinExistence type="predicted"/>
<comment type="caution">
    <text evidence="1">The sequence shown here is derived from an EMBL/GenBank/DDBJ whole genome shotgun (WGS) entry which is preliminary data.</text>
</comment>
<accession>A0A1V3WMP6</accession>
<organism evidence="1 2">
    <name type="scientific">Mycobacterium kansasii</name>
    <dbReference type="NCBI Taxonomy" id="1768"/>
    <lineage>
        <taxon>Bacteria</taxon>
        <taxon>Bacillati</taxon>
        <taxon>Actinomycetota</taxon>
        <taxon>Actinomycetes</taxon>
        <taxon>Mycobacteriales</taxon>
        <taxon>Mycobacteriaceae</taxon>
        <taxon>Mycobacterium</taxon>
    </lineage>
</organism>
<dbReference type="EMBL" id="MVBM01000008">
    <property type="protein sequence ID" value="OOK67696.1"/>
    <property type="molecule type" value="Genomic_DNA"/>
</dbReference>
<keyword evidence="1" id="KW-0378">Hydrolase</keyword>
<dbReference type="AlphaFoldDB" id="A0A1V3WMP6"/>
<keyword evidence="1" id="KW-0326">Glycosidase</keyword>
<sequence length="69" mass="7843">MKPVFVDVDTGVDDALALLYLLASPRRSWWASPRRAETLRYNRFAKTTWACSSCAELPAYRCPRVPAQP</sequence>
<dbReference type="InterPro" id="IPR036452">
    <property type="entry name" value="Ribo_hydro-like"/>
</dbReference>
<name>A0A1V3WMP6_MYCKA</name>
<dbReference type="EC" id="3.2.2.-" evidence="1"/>
<protein>
    <submittedName>
        <fullName evidence="1">Purine nucleosidase domain protein</fullName>
        <ecNumber evidence="1">3.2.2.-</ecNumber>
    </submittedName>
</protein>
<dbReference type="Gene3D" id="3.90.245.10">
    <property type="entry name" value="Ribonucleoside hydrolase-like"/>
    <property type="match status" value="1"/>
</dbReference>
<evidence type="ECO:0000313" key="1">
    <source>
        <dbReference type="EMBL" id="OOK67696.1"/>
    </source>
</evidence>
<dbReference type="GO" id="GO:0016799">
    <property type="term" value="F:hydrolase activity, hydrolyzing N-glycosyl compounds"/>
    <property type="evidence" value="ECO:0007669"/>
    <property type="project" value="InterPro"/>
</dbReference>
<dbReference type="Proteomes" id="UP000189229">
    <property type="component" value="Unassembled WGS sequence"/>
</dbReference>
<reference evidence="1 2" key="1">
    <citation type="submission" date="2017-02" db="EMBL/GenBank/DDBJ databases">
        <title>Complete genome sequences of Mycobacterium kansasii strains isolated from rhesus macaques.</title>
        <authorList>
            <person name="Panda A."/>
            <person name="Nagaraj S."/>
            <person name="Zhao X."/>
            <person name="Tettelin H."/>
            <person name="Detolla L.J."/>
        </authorList>
    </citation>
    <scope>NUCLEOTIDE SEQUENCE [LARGE SCALE GENOMIC DNA]</scope>
    <source>
        <strain evidence="1 2">11-3813</strain>
    </source>
</reference>